<protein>
    <submittedName>
        <fullName evidence="8">Uncharacterized protein</fullName>
    </submittedName>
</protein>
<evidence type="ECO:0000256" key="5">
    <source>
        <dbReference type="SAM" id="MobiDB-lite"/>
    </source>
</evidence>
<dbReference type="OrthoDB" id="5386093at2759"/>
<evidence type="ECO:0000256" key="6">
    <source>
        <dbReference type="SAM" id="Phobius"/>
    </source>
</evidence>
<dbReference type="AlphaFoldDB" id="A0A9W8WKF0"/>
<feature type="transmembrane region" description="Helical" evidence="6">
    <location>
        <begin position="295"/>
        <end position="317"/>
    </location>
</feature>
<dbReference type="GO" id="GO:0071944">
    <property type="term" value="C:cell periphery"/>
    <property type="evidence" value="ECO:0007669"/>
    <property type="project" value="UniProtKB-ARBA"/>
</dbReference>
<dbReference type="EMBL" id="JAPEUR010000019">
    <property type="protein sequence ID" value="KAJ4327822.1"/>
    <property type="molecule type" value="Genomic_DNA"/>
</dbReference>
<feature type="compositionally biased region" description="Polar residues" evidence="5">
    <location>
        <begin position="181"/>
        <end position="197"/>
    </location>
</feature>
<feature type="chain" id="PRO_5040757585" evidence="7">
    <location>
        <begin position="26"/>
        <end position="482"/>
    </location>
</feature>
<dbReference type="GO" id="GO:0016020">
    <property type="term" value="C:membrane"/>
    <property type="evidence" value="ECO:0007669"/>
    <property type="project" value="UniProtKB-SubCell"/>
</dbReference>
<reference evidence="8" key="1">
    <citation type="submission" date="2022-10" db="EMBL/GenBank/DDBJ databases">
        <title>Tapping the CABI collections for fungal endophytes: first genome assemblies for Collariella, Neodidymelliopsis, Ascochyta clinopodiicola, Didymella pomorum, Didymosphaeria variabile, Neocosmospora piperis and Neocucurbitaria cava.</title>
        <authorList>
            <person name="Hill R."/>
        </authorList>
    </citation>
    <scope>NUCLEOTIDE SEQUENCE</scope>
    <source>
        <strain evidence="8">IMI 366586</strain>
    </source>
</reference>
<name>A0A9W8WKF0_9HYPO</name>
<evidence type="ECO:0000256" key="4">
    <source>
        <dbReference type="ARBA" id="ARBA00023136"/>
    </source>
</evidence>
<feature type="compositionally biased region" description="Pro residues" evidence="5">
    <location>
        <begin position="362"/>
        <end position="372"/>
    </location>
</feature>
<organism evidence="8 9">
    <name type="scientific">Fusarium piperis</name>
    <dbReference type="NCBI Taxonomy" id="1435070"/>
    <lineage>
        <taxon>Eukaryota</taxon>
        <taxon>Fungi</taxon>
        <taxon>Dikarya</taxon>
        <taxon>Ascomycota</taxon>
        <taxon>Pezizomycotina</taxon>
        <taxon>Sordariomycetes</taxon>
        <taxon>Hypocreomycetidae</taxon>
        <taxon>Hypocreales</taxon>
        <taxon>Nectriaceae</taxon>
        <taxon>Fusarium</taxon>
        <taxon>Fusarium solani species complex</taxon>
    </lineage>
</organism>
<comment type="caution">
    <text evidence="8">The sequence shown here is derived from an EMBL/GenBank/DDBJ whole genome shotgun (WGS) entry which is preliminary data.</text>
</comment>
<dbReference type="Proteomes" id="UP001140502">
    <property type="component" value="Unassembled WGS sequence"/>
</dbReference>
<evidence type="ECO:0000256" key="3">
    <source>
        <dbReference type="ARBA" id="ARBA00022989"/>
    </source>
</evidence>
<evidence type="ECO:0000313" key="8">
    <source>
        <dbReference type="EMBL" id="KAJ4327822.1"/>
    </source>
</evidence>
<keyword evidence="9" id="KW-1185">Reference proteome</keyword>
<evidence type="ECO:0000256" key="2">
    <source>
        <dbReference type="ARBA" id="ARBA00022692"/>
    </source>
</evidence>
<keyword evidence="7" id="KW-0732">Signal</keyword>
<feature type="region of interest" description="Disordered" evidence="5">
    <location>
        <begin position="322"/>
        <end position="377"/>
    </location>
</feature>
<dbReference type="InterPro" id="IPR051694">
    <property type="entry name" value="Immunoregulatory_rcpt-like"/>
</dbReference>
<evidence type="ECO:0000256" key="7">
    <source>
        <dbReference type="SAM" id="SignalP"/>
    </source>
</evidence>
<keyword evidence="3 6" id="KW-1133">Transmembrane helix</keyword>
<feature type="region of interest" description="Disordered" evidence="5">
    <location>
        <begin position="181"/>
        <end position="288"/>
    </location>
</feature>
<feature type="compositionally biased region" description="Polar residues" evidence="5">
    <location>
        <begin position="473"/>
        <end position="482"/>
    </location>
</feature>
<feature type="region of interest" description="Disordered" evidence="5">
    <location>
        <begin position="430"/>
        <end position="482"/>
    </location>
</feature>
<dbReference type="PANTHER" id="PTHR15549">
    <property type="entry name" value="PAIRED IMMUNOGLOBULIN-LIKE TYPE 2 RECEPTOR"/>
    <property type="match status" value="1"/>
</dbReference>
<proteinExistence type="predicted"/>
<comment type="subcellular location">
    <subcellularLocation>
        <location evidence="1">Membrane</location>
        <topology evidence="1">Single-pass membrane protein</topology>
    </subcellularLocation>
</comment>
<evidence type="ECO:0000313" key="9">
    <source>
        <dbReference type="Proteomes" id="UP001140502"/>
    </source>
</evidence>
<keyword evidence="2 6" id="KW-0812">Transmembrane</keyword>
<feature type="signal peptide" evidence="7">
    <location>
        <begin position="1"/>
        <end position="25"/>
    </location>
</feature>
<evidence type="ECO:0000256" key="1">
    <source>
        <dbReference type="ARBA" id="ARBA00004167"/>
    </source>
</evidence>
<accession>A0A9W8WKF0</accession>
<gene>
    <name evidence="8" type="ORF">N0V84_001784</name>
</gene>
<feature type="compositionally biased region" description="Low complexity" evidence="5">
    <location>
        <begin position="271"/>
        <end position="281"/>
    </location>
</feature>
<feature type="compositionally biased region" description="Low complexity" evidence="5">
    <location>
        <begin position="198"/>
        <end position="250"/>
    </location>
</feature>
<sequence length="482" mass="50188">MTPADLMARLPPLLVLSSIVNLAAGYALPYPTKTVEYHELNVLPYPLAATAAPEDGYLLRRQLNTVCGYVGGDPALPATCSAGSHCAVDVEHGAVGCCPDGGSCTQGVFTGCVDGNSDPQTEVNPYVYTCRGGDSCYKNSYEGGFFQYGCGSTSGLATNVVATASGQSAIQLTTIKAPLTASATSLSEPTTLGTKQRTSTGSTTTNASTTRSSTTKSSTTKTSTTGSSTESSTETTSTTKTTKTSSTASKTETESETETASKTTDSDEDATTSTAAAAAPDTDGKDNGTKNTGAIIGGTISGVAAVVALVVAAIWLFRRRQANQRQGPGLKHKVQHVGLGPHDRHHFEPLPSMQEVDETHPPPRPPPPPPNPVARRNITPFREDDEYHTPEPWDPPAAYGYSATAVGGGAHMEHDEIPLTREVDDYPHGYNAGLGRISEEEPRPGTAISTPGAMSSPMAAYPGPRGGGGGPLWQQNRDPGWV</sequence>
<keyword evidence="4 6" id="KW-0472">Membrane</keyword>